<keyword evidence="1 4" id="KW-0121">Carboxypeptidase</keyword>
<comment type="function">
    <text evidence="1">Broad specificity carboxypetidase that releases amino acids sequentially from the C-terminus, including neutral, aromatic, polar and basic residues.</text>
</comment>
<keyword evidence="1 2" id="KW-0479">Metal-binding</keyword>
<dbReference type="InterPro" id="IPR001333">
    <property type="entry name" value="Peptidase_M32_Taq"/>
</dbReference>
<dbReference type="AlphaFoldDB" id="A0A9D9N6S1"/>
<name>A0A9D9N6S1_9FIRM</name>
<dbReference type="PANTHER" id="PTHR34217">
    <property type="entry name" value="METAL-DEPENDENT CARBOXYPEPTIDASE"/>
    <property type="match status" value="1"/>
</dbReference>
<dbReference type="EC" id="3.4.17.19" evidence="1"/>
<reference evidence="4" key="2">
    <citation type="journal article" date="2021" name="PeerJ">
        <title>Extensive microbial diversity within the chicken gut microbiome revealed by metagenomics and culture.</title>
        <authorList>
            <person name="Gilroy R."/>
            <person name="Ravi A."/>
            <person name="Getino M."/>
            <person name="Pursley I."/>
            <person name="Horton D.L."/>
            <person name="Alikhan N.F."/>
            <person name="Baker D."/>
            <person name="Gharbi K."/>
            <person name="Hall N."/>
            <person name="Watson M."/>
            <person name="Adriaenssens E.M."/>
            <person name="Foster-Nyarko E."/>
            <person name="Jarju S."/>
            <person name="Secka A."/>
            <person name="Antonio M."/>
            <person name="Oren A."/>
            <person name="Chaudhuri R.R."/>
            <person name="La Ragione R."/>
            <person name="Hildebrand F."/>
            <person name="Pallen M.J."/>
        </authorList>
    </citation>
    <scope>NUCLEOTIDE SEQUENCE</scope>
    <source>
        <strain evidence="4">E3-2379</strain>
    </source>
</reference>
<dbReference type="Proteomes" id="UP000823618">
    <property type="component" value="Unassembled WGS sequence"/>
</dbReference>
<evidence type="ECO:0000256" key="3">
    <source>
        <dbReference type="PIRSR" id="PIRSR006615-2"/>
    </source>
</evidence>
<dbReference type="CDD" id="cd06460">
    <property type="entry name" value="M32_Taq"/>
    <property type="match status" value="1"/>
</dbReference>
<dbReference type="Gene3D" id="1.10.1370.30">
    <property type="match status" value="1"/>
</dbReference>
<gene>
    <name evidence="4" type="ORF">IAC13_00430</name>
</gene>
<dbReference type="PROSITE" id="PS52034">
    <property type="entry name" value="PEPTIDASE_M32"/>
    <property type="match status" value="1"/>
</dbReference>
<keyword evidence="1" id="KW-0645">Protease</keyword>
<evidence type="ECO:0000313" key="5">
    <source>
        <dbReference type="Proteomes" id="UP000823618"/>
    </source>
</evidence>
<evidence type="ECO:0000313" key="4">
    <source>
        <dbReference type="EMBL" id="MBO8462379.1"/>
    </source>
</evidence>
<dbReference type="PANTHER" id="PTHR34217:SF1">
    <property type="entry name" value="CARBOXYPEPTIDASE 1"/>
    <property type="match status" value="1"/>
</dbReference>
<proteinExistence type="inferred from homology"/>
<dbReference type="GO" id="GO:0004181">
    <property type="term" value="F:metallocarboxypeptidase activity"/>
    <property type="evidence" value="ECO:0007669"/>
    <property type="project" value="UniProtKB-UniRule"/>
</dbReference>
<dbReference type="EMBL" id="JADIML010000015">
    <property type="protein sequence ID" value="MBO8462379.1"/>
    <property type="molecule type" value="Genomic_DNA"/>
</dbReference>
<reference evidence="4" key="1">
    <citation type="submission" date="2020-10" db="EMBL/GenBank/DDBJ databases">
        <authorList>
            <person name="Gilroy R."/>
        </authorList>
    </citation>
    <scope>NUCLEOTIDE SEQUENCE</scope>
    <source>
        <strain evidence="4">E3-2379</strain>
    </source>
</reference>
<evidence type="ECO:0000256" key="2">
    <source>
        <dbReference type="PIRSR" id="PIRSR006615-1"/>
    </source>
</evidence>
<feature type="active site" description="Proton donor/acceptor" evidence="3">
    <location>
        <position position="267"/>
    </location>
</feature>
<keyword evidence="2" id="KW-0862">Zinc</keyword>
<feature type="binding site" evidence="2">
    <location>
        <position position="270"/>
    </location>
    <ligand>
        <name>Zn(2+)</name>
        <dbReference type="ChEBI" id="CHEBI:29105"/>
        <note>catalytic</note>
    </ligand>
</feature>
<organism evidence="4 5">
    <name type="scientific">Candidatus Scybalomonas excrementavium</name>
    <dbReference type="NCBI Taxonomy" id="2840943"/>
    <lineage>
        <taxon>Bacteria</taxon>
        <taxon>Bacillati</taxon>
        <taxon>Bacillota</taxon>
        <taxon>Clostridia</taxon>
        <taxon>Lachnospirales</taxon>
        <taxon>Lachnospiraceae</taxon>
        <taxon>Lachnospiraceae incertae sedis</taxon>
        <taxon>Candidatus Scybalomonas</taxon>
    </lineage>
</organism>
<comment type="cofactor">
    <cofactor evidence="2">
        <name>Zn(2+)</name>
        <dbReference type="ChEBI" id="CHEBI:29105"/>
    </cofactor>
    <text evidence="2">Binds 1 zinc ion per subunit.</text>
</comment>
<dbReference type="GO" id="GO:0046872">
    <property type="term" value="F:metal ion binding"/>
    <property type="evidence" value="ECO:0007669"/>
    <property type="project" value="UniProtKB-KW"/>
</dbReference>
<dbReference type="GO" id="GO:0006508">
    <property type="term" value="P:proteolysis"/>
    <property type="evidence" value="ECO:0007669"/>
    <property type="project" value="UniProtKB-UniRule"/>
</dbReference>
<dbReference type="SUPFAM" id="SSF55486">
    <property type="entry name" value="Metalloproteases ('zincins'), catalytic domain"/>
    <property type="match status" value="1"/>
</dbReference>
<comment type="catalytic activity">
    <reaction evidence="1">
        <text>Release of a C-terminal amino acid with broad specificity, except for -Pro.</text>
        <dbReference type="EC" id="3.4.17.19"/>
    </reaction>
</comment>
<accession>A0A9D9N6S1</accession>
<feature type="binding site" evidence="2">
    <location>
        <position position="296"/>
    </location>
    <ligand>
        <name>Zn(2+)</name>
        <dbReference type="ChEBI" id="CHEBI:29105"/>
        <note>catalytic</note>
    </ligand>
</feature>
<dbReference type="PRINTS" id="PR00998">
    <property type="entry name" value="CRBOXYPTASET"/>
</dbReference>
<dbReference type="PIRSF" id="PIRSF006615">
    <property type="entry name" value="Zn_crbxpep_Taq"/>
    <property type="match status" value="1"/>
</dbReference>
<comment type="similarity">
    <text evidence="1">Belongs to the peptidase M32 family.</text>
</comment>
<keyword evidence="1" id="KW-0378">Hydrolase</keyword>
<evidence type="ECO:0000256" key="1">
    <source>
        <dbReference type="PIRNR" id="PIRNR006615"/>
    </source>
</evidence>
<feature type="binding site" evidence="2">
    <location>
        <position position="266"/>
    </location>
    <ligand>
        <name>Zn(2+)</name>
        <dbReference type="ChEBI" id="CHEBI:29105"/>
        <note>catalytic</note>
    </ligand>
</feature>
<protein>
    <recommendedName>
        <fullName evidence="1">Metal-dependent carboxypeptidase</fullName>
        <ecNumber evidence="1">3.4.17.19</ecNumber>
    </recommendedName>
</protein>
<keyword evidence="1" id="KW-0482">Metalloprotease</keyword>
<dbReference type="Pfam" id="PF02074">
    <property type="entry name" value="Peptidase_M32"/>
    <property type="match status" value="1"/>
</dbReference>
<comment type="caution">
    <text evidence="4">The sequence shown here is derived from an EMBL/GenBank/DDBJ whole genome shotgun (WGS) entry which is preliminary data.</text>
</comment>
<sequence length="502" mass="58527">MNPVFKQLKQELDRVQSLFMALTLFDWDSATQAPKESIGLTSKAIGILSNEYYNALINDKVKRLLVQLEGETDLDDYEKAVLKEVKKDYEEMELIPADEYQQYSELVSNSKSIWEKAKKNHDFEQFAPTLEEVIGFKKKFADYTIKAKGGFSSRYDKLLNDYEEGFTTKQLDEFFSRLKEAIVPLVQMVVEKKDKIQKEYATRLYPIKEQEEFNIFLTNYLGFDFNRGVLAQSAHPFTTNLHNKDVRITTAYIEDLMESAIFSTIHEIGHGLYEMGVDDTLTFSPVGGGTSMGMHESQSRLFENNIGRSRAFWEPLFPVLKEKFKEQLEDVSLDTFLIGINKAEPSLIRIEADELTYSLHIMVRYEIEKQFMNEDMTMDQIKELWNQKYEEYLGICPTNDAEGILQDVHWSQGSIGYFPSYAIGTAVAAQIYAHLQTVMPLEQYLREGKLEEITKYLHEHIHRFGKTKNMQEILKDMTGEQFNPEYYIKYLQEKYTKLYENL</sequence>